<dbReference type="AlphaFoldDB" id="A0A6P5JW74"/>
<dbReference type="InterPro" id="IPR000082">
    <property type="entry name" value="SEA_dom"/>
</dbReference>
<dbReference type="KEGG" id="pcw:110194244"/>
<evidence type="ECO:0000259" key="3">
    <source>
        <dbReference type="PROSITE" id="PS50024"/>
    </source>
</evidence>
<dbReference type="SUPFAM" id="SSF82671">
    <property type="entry name" value="SEA domain"/>
    <property type="match status" value="1"/>
</dbReference>
<dbReference type="CDD" id="cd12087">
    <property type="entry name" value="TM_EGFR-like"/>
    <property type="match status" value="1"/>
</dbReference>
<dbReference type="PROSITE" id="PS50024">
    <property type="entry name" value="SEA"/>
    <property type="match status" value="1"/>
</dbReference>
<evidence type="ECO:0000313" key="5">
    <source>
        <dbReference type="Proteomes" id="UP000515140"/>
    </source>
</evidence>
<gene>
    <name evidence="7" type="primary">LOC110203948</name>
    <name evidence="6" type="synonym">LOC110194244</name>
</gene>
<feature type="transmembrane region" description="Helical" evidence="2">
    <location>
        <begin position="281"/>
        <end position="305"/>
    </location>
</feature>
<dbReference type="PROSITE" id="PS50026">
    <property type="entry name" value="EGF_3"/>
    <property type="match status" value="1"/>
</dbReference>
<dbReference type="GO" id="GO:0071944">
    <property type="term" value="C:cell periphery"/>
    <property type="evidence" value="ECO:0007669"/>
    <property type="project" value="UniProtKB-ARBA"/>
</dbReference>
<dbReference type="InterPro" id="IPR000742">
    <property type="entry name" value="EGF"/>
</dbReference>
<evidence type="ECO:0000313" key="7">
    <source>
        <dbReference type="RefSeq" id="XP_020835996.1"/>
    </source>
</evidence>
<dbReference type="Pfam" id="PF01390">
    <property type="entry name" value="SEA"/>
    <property type="match status" value="1"/>
</dbReference>
<dbReference type="PROSITE" id="PS00022">
    <property type="entry name" value="EGF_1"/>
    <property type="match status" value="1"/>
</dbReference>
<dbReference type="PANTHER" id="PTHR37999:SF2">
    <property type="entry name" value="MUCIN-17"/>
    <property type="match status" value="1"/>
</dbReference>
<evidence type="ECO:0000313" key="6">
    <source>
        <dbReference type="RefSeq" id="XP_020822088.1"/>
    </source>
</evidence>
<keyword evidence="1" id="KW-1015">Disulfide bond</keyword>
<dbReference type="InterPro" id="IPR053311">
    <property type="entry name" value="Mucosal_Integrity_Assoc"/>
</dbReference>
<dbReference type="Gene3D" id="3.30.70.960">
    <property type="entry name" value="SEA domain"/>
    <property type="match status" value="1"/>
</dbReference>
<sequence length="385" mass="43231">MDWDVICLNGGSWSGNSCICPTGYNGEQCEEKDIVCENGGTWDGIKCICSVLFYGTKCELVSDSLPIGTPPEEVNATVGVKVTVTNMEFTKDLENTSSDAYKSFAELFKTQMDTIFQNVSHYVGVEIKKLSNGSILVEYDVILSTSFTPDYMTELETSAKKVEETITTVIIEQGDTNCTEILCFNPNETSVDELIVSYDPLVECQETAGEFKEFFYIDYKDETPECINRCMQGFNSSLDCNQGKCLFQQSGSRIGPRCFCFTTDTHWYWGETCDFSTSKNLVYGLVGTLGAVLVLTIVALSVFMYMSRRKIQRQKARLDQVYKWHEEDGGPAPGSFQNTGFDICEEPEDSLYMDSTYSNFQPSLDHIDPEKKIQIQRPQVVMTSV</sequence>
<dbReference type="PROSITE" id="PS01186">
    <property type="entry name" value="EGF_2"/>
    <property type="match status" value="1"/>
</dbReference>
<protein>
    <submittedName>
        <fullName evidence="6 7">Mucin-17-like</fullName>
    </submittedName>
</protein>
<dbReference type="GeneID" id="110203948"/>
<evidence type="ECO:0000256" key="2">
    <source>
        <dbReference type="SAM" id="Phobius"/>
    </source>
</evidence>
<comment type="caution">
    <text evidence="1">Lacks conserved residue(s) required for the propagation of feature annotation.</text>
</comment>
<keyword evidence="2" id="KW-0812">Transmembrane</keyword>
<evidence type="ECO:0000256" key="1">
    <source>
        <dbReference type="PROSITE-ProRule" id="PRU00076"/>
    </source>
</evidence>
<dbReference type="RefSeq" id="XP_020835996.1">
    <property type="nucleotide sequence ID" value="XM_020980337.1"/>
</dbReference>
<feature type="domain" description="EGF-like" evidence="4">
    <location>
        <begin position="1"/>
        <end position="30"/>
    </location>
</feature>
<dbReference type="RefSeq" id="XP_020822088.1">
    <property type="nucleotide sequence ID" value="XM_020966429.1"/>
</dbReference>
<dbReference type="InterPro" id="IPR036364">
    <property type="entry name" value="SEA_dom_sf"/>
</dbReference>
<dbReference type="PANTHER" id="PTHR37999">
    <property type="entry name" value="MUCIN-17"/>
    <property type="match status" value="1"/>
</dbReference>
<keyword evidence="2" id="KW-0472">Membrane</keyword>
<dbReference type="SMART" id="SM00200">
    <property type="entry name" value="SEA"/>
    <property type="match status" value="1"/>
</dbReference>
<evidence type="ECO:0000259" key="4">
    <source>
        <dbReference type="PROSITE" id="PS50026"/>
    </source>
</evidence>
<name>A0A6P5JW74_PHACI</name>
<dbReference type="KEGG" id="pcw:110203948"/>
<reference evidence="6 7" key="1">
    <citation type="submission" date="2025-04" db="UniProtKB">
        <authorList>
            <consortium name="RefSeq"/>
        </authorList>
    </citation>
    <scope>IDENTIFICATION</scope>
    <source>
        <tissue evidence="6 7">Spleen</tissue>
    </source>
</reference>
<feature type="disulfide bond" evidence="1">
    <location>
        <begin position="20"/>
        <end position="29"/>
    </location>
</feature>
<keyword evidence="2" id="KW-1133">Transmembrane helix</keyword>
<feature type="domain" description="SEA" evidence="3">
    <location>
        <begin position="72"/>
        <end position="183"/>
    </location>
</feature>
<accession>A0A6P5JW74</accession>
<dbReference type="Gene3D" id="2.10.25.10">
    <property type="entry name" value="Laminin"/>
    <property type="match status" value="1"/>
</dbReference>
<organism evidence="5 7">
    <name type="scientific">Phascolarctos cinereus</name>
    <name type="common">Koala</name>
    <dbReference type="NCBI Taxonomy" id="38626"/>
    <lineage>
        <taxon>Eukaryota</taxon>
        <taxon>Metazoa</taxon>
        <taxon>Chordata</taxon>
        <taxon>Craniata</taxon>
        <taxon>Vertebrata</taxon>
        <taxon>Euteleostomi</taxon>
        <taxon>Mammalia</taxon>
        <taxon>Metatheria</taxon>
        <taxon>Diprotodontia</taxon>
        <taxon>Phascolarctidae</taxon>
        <taxon>Phascolarctos</taxon>
    </lineage>
</organism>
<keyword evidence="5" id="KW-1185">Reference proteome</keyword>
<dbReference type="Proteomes" id="UP000515140">
    <property type="component" value="Unplaced"/>
</dbReference>
<keyword evidence="1" id="KW-0245">EGF-like domain</keyword>
<proteinExistence type="predicted"/>